<dbReference type="InterPro" id="IPR022642">
    <property type="entry name" value="CheR_C"/>
</dbReference>
<feature type="active site" evidence="10">
    <location>
        <position position="32"/>
    </location>
</feature>
<dbReference type="Pfam" id="PF02518">
    <property type="entry name" value="HATPase_c"/>
    <property type="match status" value="1"/>
</dbReference>
<keyword evidence="23" id="KW-1185">Reference proteome</keyword>
<keyword evidence="6" id="KW-0489">Methyltransferase</keyword>
<keyword evidence="12" id="KW-0175">Coiled coil</keyword>
<keyword evidence="10" id="KW-0378">Hydrolase</keyword>
<dbReference type="GO" id="GO:0005737">
    <property type="term" value="C:cytoplasm"/>
    <property type="evidence" value="ECO:0007669"/>
    <property type="project" value="InterPro"/>
</dbReference>
<dbReference type="CDD" id="cd00130">
    <property type="entry name" value="PAS"/>
    <property type="match status" value="3"/>
</dbReference>
<evidence type="ECO:0000256" key="11">
    <source>
        <dbReference type="PROSITE-ProRule" id="PRU00169"/>
    </source>
</evidence>
<dbReference type="Pfam" id="PF13596">
    <property type="entry name" value="PAS_10"/>
    <property type="match status" value="1"/>
</dbReference>
<dbReference type="PROSITE" id="PS50113">
    <property type="entry name" value="PAC"/>
    <property type="match status" value="1"/>
</dbReference>
<feature type="compositionally biased region" description="Acidic residues" evidence="13">
    <location>
        <begin position="219"/>
        <end position="237"/>
    </location>
</feature>
<feature type="domain" description="PAS" evidence="16">
    <location>
        <begin position="872"/>
        <end position="929"/>
    </location>
</feature>
<dbReference type="OrthoDB" id="9816309at2"/>
<keyword evidence="7" id="KW-0808">Transferase</keyword>
<dbReference type="SMART" id="SM00388">
    <property type="entry name" value="HisKA"/>
    <property type="match status" value="1"/>
</dbReference>
<dbReference type="GO" id="GO:0006355">
    <property type="term" value="P:regulation of DNA-templated transcription"/>
    <property type="evidence" value="ECO:0007669"/>
    <property type="project" value="InterPro"/>
</dbReference>
<dbReference type="InterPro" id="IPR001789">
    <property type="entry name" value="Sig_transdc_resp-reg_receiver"/>
</dbReference>
<keyword evidence="8" id="KW-0949">S-adenosyl-L-methionine</keyword>
<dbReference type="PRINTS" id="PR00996">
    <property type="entry name" value="CHERMTFRASE"/>
</dbReference>
<evidence type="ECO:0000259" key="18">
    <source>
        <dbReference type="PROSITE" id="PS50122"/>
    </source>
</evidence>
<dbReference type="InterPro" id="IPR000014">
    <property type="entry name" value="PAS"/>
</dbReference>
<reference evidence="20" key="1">
    <citation type="journal article" date="2014" name="Int. J. Syst. Evol. Microbiol.">
        <title>Complete genome of a new Firmicutes species belonging to the dominant human colonic microbiota ('Ruminococcus bicirculans') reveals two chromosomes and a selective capacity to utilize plant glucans.</title>
        <authorList>
            <consortium name="NISC Comparative Sequencing Program"/>
            <person name="Wegmann U."/>
            <person name="Louis P."/>
            <person name="Goesmann A."/>
            <person name="Henrissat B."/>
            <person name="Duncan S.H."/>
            <person name="Flint H.J."/>
        </authorList>
    </citation>
    <scope>NUCLEOTIDE SEQUENCE</scope>
    <source>
        <strain evidence="20">CGMCC 1.15931</strain>
    </source>
</reference>
<feature type="domain" description="Histidine kinase" evidence="14">
    <location>
        <begin position="1022"/>
        <end position="1242"/>
    </location>
</feature>
<dbReference type="GO" id="GO:0000156">
    <property type="term" value="F:phosphorelay response regulator activity"/>
    <property type="evidence" value="ECO:0007669"/>
    <property type="project" value="InterPro"/>
</dbReference>
<protein>
    <submittedName>
        <fullName evidence="20">ATPase</fullName>
    </submittedName>
    <submittedName>
        <fullName evidence="21">PAS domain S-box protein</fullName>
    </submittedName>
</protein>
<evidence type="ECO:0000259" key="15">
    <source>
        <dbReference type="PROSITE" id="PS50110"/>
    </source>
</evidence>
<evidence type="ECO:0000256" key="6">
    <source>
        <dbReference type="ARBA" id="ARBA00022603"/>
    </source>
</evidence>
<comment type="catalytic activity">
    <reaction evidence="1">
        <text>ATP + protein L-histidine = ADP + protein N-phospho-L-histidine.</text>
        <dbReference type="EC" id="2.7.13.3"/>
    </reaction>
</comment>
<name>A0A6I3SY62_9BURK</name>
<dbReference type="GO" id="GO:0000155">
    <property type="term" value="F:phosphorelay sensor kinase activity"/>
    <property type="evidence" value="ECO:0007669"/>
    <property type="project" value="InterPro"/>
</dbReference>
<dbReference type="InterPro" id="IPR035909">
    <property type="entry name" value="CheB_C"/>
</dbReference>
<feature type="coiled-coil region" evidence="12">
    <location>
        <begin position="664"/>
        <end position="733"/>
    </location>
</feature>
<feature type="region of interest" description="Disordered" evidence="13">
    <location>
        <begin position="987"/>
        <end position="1012"/>
    </location>
</feature>
<evidence type="ECO:0000256" key="12">
    <source>
        <dbReference type="SAM" id="Coils"/>
    </source>
</evidence>
<dbReference type="SUPFAM" id="SSF53335">
    <property type="entry name" value="S-adenosyl-L-methionine-dependent methyltransferases"/>
    <property type="match status" value="1"/>
</dbReference>
<dbReference type="InterPro" id="IPR050903">
    <property type="entry name" value="Bact_Chemotaxis_MeTrfase"/>
</dbReference>
<feature type="region of interest" description="Disordered" evidence="13">
    <location>
        <begin position="211"/>
        <end position="237"/>
    </location>
</feature>
<evidence type="ECO:0000256" key="13">
    <source>
        <dbReference type="SAM" id="MobiDB-lite"/>
    </source>
</evidence>
<dbReference type="InterPro" id="IPR000780">
    <property type="entry name" value="CheR_MeTrfase"/>
</dbReference>
<dbReference type="SMART" id="SM00091">
    <property type="entry name" value="PAS"/>
    <property type="match status" value="3"/>
</dbReference>
<dbReference type="InterPro" id="IPR003594">
    <property type="entry name" value="HATPase_dom"/>
</dbReference>
<dbReference type="GO" id="GO:0032259">
    <property type="term" value="P:methylation"/>
    <property type="evidence" value="ECO:0007669"/>
    <property type="project" value="UniProtKB-KW"/>
</dbReference>
<reference evidence="23" key="2">
    <citation type="journal article" date="2019" name="Int. J. Syst. Evol. Microbiol.">
        <title>The Global Catalogue of Microorganisms (GCM) 10K type strain sequencing project: providing services to taxonomists for standard genome sequencing and annotation.</title>
        <authorList>
            <consortium name="The Broad Institute Genomics Platform"/>
            <consortium name="The Broad Institute Genome Sequencing Center for Infectious Disease"/>
            <person name="Wu L."/>
            <person name="Ma J."/>
        </authorList>
    </citation>
    <scope>NUCLEOTIDE SEQUENCE [LARGE SCALE GENOMIC DNA]</scope>
    <source>
        <strain evidence="23">CGMCC 1.15931</strain>
    </source>
</reference>
<keyword evidence="9" id="KW-0418">Kinase</keyword>
<evidence type="ECO:0000256" key="2">
    <source>
        <dbReference type="ARBA" id="ARBA00001541"/>
    </source>
</evidence>
<dbReference type="Pfam" id="PF03705">
    <property type="entry name" value="CheR_N"/>
    <property type="match status" value="1"/>
</dbReference>
<reference evidence="21 22" key="3">
    <citation type="submission" date="2019-11" db="EMBL/GenBank/DDBJ databases">
        <title>Type strains purchased from KCTC, JCM and DSMZ.</title>
        <authorList>
            <person name="Lu H."/>
        </authorList>
    </citation>
    <scope>NUCLEOTIDE SEQUENCE [LARGE SCALE GENOMIC DNA]</scope>
    <source>
        <strain evidence="21 22">KCTC 52429</strain>
    </source>
</reference>
<dbReference type="InterPro" id="IPR000673">
    <property type="entry name" value="Sig_transdc_resp-reg_Me-estase"/>
</dbReference>
<dbReference type="Gene3D" id="3.40.50.2300">
    <property type="match status" value="1"/>
</dbReference>
<evidence type="ECO:0000313" key="21">
    <source>
        <dbReference type="EMBL" id="MTV54281.1"/>
    </source>
</evidence>
<evidence type="ECO:0000256" key="8">
    <source>
        <dbReference type="ARBA" id="ARBA00022691"/>
    </source>
</evidence>
<evidence type="ECO:0000259" key="14">
    <source>
        <dbReference type="PROSITE" id="PS50109"/>
    </source>
</evidence>
<evidence type="ECO:0000256" key="10">
    <source>
        <dbReference type="PROSITE-ProRule" id="PRU00050"/>
    </source>
</evidence>
<comment type="catalytic activity">
    <reaction evidence="2">
        <text>L-glutamyl-[protein] + S-adenosyl-L-methionine = [protein]-L-glutamate 5-O-methyl ester + S-adenosyl-L-homocysteine</text>
        <dbReference type="Rhea" id="RHEA:24452"/>
        <dbReference type="Rhea" id="RHEA-COMP:10208"/>
        <dbReference type="Rhea" id="RHEA-COMP:10311"/>
        <dbReference type="ChEBI" id="CHEBI:29973"/>
        <dbReference type="ChEBI" id="CHEBI:57856"/>
        <dbReference type="ChEBI" id="CHEBI:59789"/>
        <dbReference type="ChEBI" id="CHEBI:82795"/>
        <dbReference type="EC" id="2.1.1.80"/>
    </reaction>
</comment>
<evidence type="ECO:0000313" key="23">
    <source>
        <dbReference type="Proteomes" id="UP000622638"/>
    </source>
</evidence>
<dbReference type="GO" id="GO:0006935">
    <property type="term" value="P:chemotaxis"/>
    <property type="evidence" value="ECO:0007669"/>
    <property type="project" value="UniProtKB-UniRule"/>
</dbReference>
<dbReference type="Pfam" id="PF13426">
    <property type="entry name" value="PAS_9"/>
    <property type="match status" value="1"/>
</dbReference>
<dbReference type="SUPFAM" id="SSF47757">
    <property type="entry name" value="Chemotaxis receptor methyltransferase CheR, N-terminal domain"/>
    <property type="match status" value="1"/>
</dbReference>
<evidence type="ECO:0000256" key="1">
    <source>
        <dbReference type="ARBA" id="ARBA00000085"/>
    </source>
</evidence>
<dbReference type="Gene3D" id="1.10.155.10">
    <property type="entry name" value="Chemotaxis receptor methyltransferase CheR, N-terminal domain"/>
    <property type="match status" value="1"/>
</dbReference>
<dbReference type="SMART" id="SM00138">
    <property type="entry name" value="MeTrc"/>
    <property type="match status" value="1"/>
</dbReference>
<dbReference type="Proteomes" id="UP000430634">
    <property type="component" value="Unassembled WGS sequence"/>
</dbReference>
<dbReference type="RefSeq" id="WP_155471579.1">
    <property type="nucleotide sequence ID" value="NZ_BMKG01000002.1"/>
</dbReference>
<dbReference type="SUPFAM" id="SSF52172">
    <property type="entry name" value="CheY-like"/>
    <property type="match status" value="1"/>
</dbReference>
<feature type="domain" description="CheB-type methylesterase" evidence="18">
    <location>
        <begin position="20"/>
        <end position="204"/>
    </location>
</feature>
<evidence type="ECO:0000256" key="7">
    <source>
        <dbReference type="ARBA" id="ARBA00022679"/>
    </source>
</evidence>
<evidence type="ECO:0000256" key="5">
    <source>
        <dbReference type="ARBA" id="ARBA00022553"/>
    </source>
</evidence>
<dbReference type="Pfam" id="PF01739">
    <property type="entry name" value="CheR"/>
    <property type="match status" value="1"/>
</dbReference>
<dbReference type="Gene3D" id="3.30.450.20">
    <property type="entry name" value="PAS domain"/>
    <property type="match status" value="2"/>
</dbReference>
<dbReference type="NCBIfam" id="TIGR00229">
    <property type="entry name" value="sensory_box"/>
    <property type="match status" value="2"/>
</dbReference>
<dbReference type="Proteomes" id="UP000622638">
    <property type="component" value="Unassembled WGS sequence"/>
</dbReference>
<dbReference type="PROSITE" id="PS50112">
    <property type="entry name" value="PAS"/>
    <property type="match status" value="1"/>
</dbReference>
<keyword evidence="5 11" id="KW-0597">Phosphoprotein</keyword>
<dbReference type="FunFam" id="3.30.565.10:FF:000006">
    <property type="entry name" value="Sensor histidine kinase WalK"/>
    <property type="match status" value="1"/>
</dbReference>
<feature type="active site" evidence="10">
    <location>
        <position position="59"/>
    </location>
</feature>
<dbReference type="Gene3D" id="3.40.50.150">
    <property type="entry name" value="Vaccinia Virus protein VP39"/>
    <property type="match status" value="1"/>
</dbReference>
<dbReference type="InterPro" id="IPR036097">
    <property type="entry name" value="HisK_dim/P_sf"/>
</dbReference>
<dbReference type="InterPro" id="IPR036890">
    <property type="entry name" value="HATPase_C_sf"/>
</dbReference>
<feature type="domain" description="PAC" evidence="17">
    <location>
        <begin position="821"/>
        <end position="871"/>
    </location>
</feature>
<accession>A0A6I3SY62</accession>
<dbReference type="SUPFAM" id="SSF47384">
    <property type="entry name" value="Homodimeric domain of signal transducing histidine kinase"/>
    <property type="match status" value="1"/>
</dbReference>
<feature type="active site" evidence="10">
    <location>
        <position position="151"/>
    </location>
</feature>
<dbReference type="SUPFAM" id="SSF55874">
    <property type="entry name" value="ATPase domain of HSP90 chaperone/DNA topoisomerase II/histidine kinase"/>
    <property type="match status" value="1"/>
</dbReference>
<dbReference type="InterPro" id="IPR005467">
    <property type="entry name" value="His_kinase_dom"/>
</dbReference>
<dbReference type="GO" id="GO:0008984">
    <property type="term" value="F:protein-glutamate methylesterase activity"/>
    <property type="evidence" value="ECO:0007669"/>
    <property type="project" value="InterPro"/>
</dbReference>
<sequence length="1389" mass="153106">MTLSSAAGAQPADQSALEPSNLGFPVVGIGASAGGLSALLRMFEQMPAKNGMAFVVILHLSPKHQSAADTVLQRVTAMPVVQVTHRTAIQPEHVYVIAPNLQLSMDDGHLDVRELERPRGQHVAIDIFFRTLADAHREQAFAVVLSGTGSDGSVGLERVKELGGMTFAQLPDDAEHDGMPNAAIATGMVDFVLPATDIAHKLTEVHGHTRRIHLPHDGGDDDGAIVPEGEGDDDTQADNDEALQRVIVMLCANTGHDFRHYKRATVMRRIERRLQVKGVPSLPMYADLLEKDAAEYKALLKDMLIGVTNFFRDREAFEALERDIIPELFRDKTRGEQVRAWVAACATGQEAYSLAMLLADEASRMTRPPDVQVFASDIDEQAITIARAGLYPASIVMDVPPSRLRQFFTKEDERYRIRKTIRDRILFAAHNLLRDPPFSKLDLISCRNLLIYLNRDVQMRVMEMFHSALKPDGYLFLGSSESADAAAEFFVPVDKKNRIYRARPLSRAARYLPALSATAAARTPELASGGAAARRVFSYAEVHQRALSKFAPPSIVVDRDSNIVHSSDSAGRFLRHVGGEPSRNVLQLVLPELRLELRSALYQAIQSGNSVEGQRVLVKRDAGSYFVNIIVRPFNDEGANGDFVLILFEQTEQSMVGEPPAVQAEHKDLVLLQLEQELQRSKEKLQETIEQSEVSNEELRASNEELQAINEELRSATEELETSKEELQSVNEELITVNYELKVKVEETGKANDDLNNLIASTNIATVFVDRAMRIKRFTPRAADVFSLIPTDIGRSLLDITHRLDYDQLAEDVSASFDTLRLVEREVRSNDGRYYIVRLLPYRTTEDRIEGAVMTFFDITGRREAEDKLRRGEEWMRLVAESTDDYAIITVDNEGLVTGWNKGAERNFGYKEEEVLGRLLDFIFTPEDRAAGIPAHERVRARKEGRAEDERWHVRKDGSRFFSVGVTTPLHNGEFYGYAKITRDQTLRAQRDSERNAELSSSQAGRDQAESDNAQKDEFLAIMSHELRHPLNLIYINAELLARLAPVRDTPAAARAVAAIRKAVASQAKIIDDLLDMARLNTGKLALDCRDIDLADVTGQLVEVLRADPVAQQLDISLLSSGEPVFVPADPVRLEQVVLNLLSNAIKFTPAGGKVTVTLGVEEGQARLDVTDTGAGIDAASLTQLFGMFRQGSAKALRHHAGLGIGLALARQIVEQHGGRIEAASEGPDRGSRFSLWLPLSRHPAPGVPTPSTLPGACVAGRHLLLVDDDEDSARVFQTLLEMDGATVSIARTAMEGLALMQARAESGAPVHLLVSDLSMPDMDGFDFIRAVRAVPILADLPAIAASGLGREQDVRAALDAGFSSFLTKPVAIEVLCNEITRLLPRPGP</sequence>
<dbReference type="InterPro" id="IPR003661">
    <property type="entry name" value="HisK_dim/P_dom"/>
</dbReference>
<evidence type="ECO:0000256" key="3">
    <source>
        <dbReference type="ARBA" id="ARBA00004429"/>
    </source>
</evidence>
<dbReference type="Pfam" id="PF00989">
    <property type="entry name" value="PAS"/>
    <property type="match status" value="1"/>
</dbReference>
<dbReference type="EMBL" id="BMKG01000002">
    <property type="protein sequence ID" value="GGB87767.1"/>
    <property type="molecule type" value="Genomic_DNA"/>
</dbReference>
<feature type="domain" description="CheR-type methyltransferase" evidence="19">
    <location>
        <begin position="240"/>
        <end position="482"/>
    </location>
</feature>
<dbReference type="InterPro" id="IPR000700">
    <property type="entry name" value="PAS-assoc_C"/>
</dbReference>
<reference evidence="20" key="4">
    <citation type="submission" date="2024-05" db="EMBL/GenBank/DDBJ databases">
        <authorList>
            <person name="Sun Q."/>
            <person name="Zhou Y."/>
        </authorList>
    </citation>
    <scope>NUCLEOTIDE SEQUENCE</scope>
    <source>
        <strain evidence="20">CGMCC 1.15931</strain>
    </source>
</reference>
<dbReference type="GO" id="GO:0008983">
    <property type="term" value="F:protein-glutamate O-methyltransferase activity"/>
    <property type="evidence" value="ECO:0007669"/>
    <property type="project" value="UniProtKB-EC"/>
</dbReference>
<dbReference type="Pfam" id="PF00072">
    <property type="entry name" value="Response_reg"/>
    <property type="match status" value="1"/>
</dbReference>
<feature type="modified residue" description="4-aspartylphosphate" evidence="11">
    <location>
        <position position="1317"/>
    </location>
</feature>
<gene>
    <name evidence="20" type="ORF">GCM10011572_07280</name>
    <name evidence="21" type="ORF">GM672_16240</name>
</gene>
<feature type="domain" description="Response regulatory" evidence="15">
    <location>
        <begin position="1263"/>
        <end position="1384"/>
    </location>
</feature>
<comment type="caution">
    <text evidence="21">The sequence shown here is derived from an EMBL/GenBank/DDBJ whole genome shotgun (WGS) entry which is preliminary data.</text>
</comment>
<evidence type="ECO:0000259" key="17">
    <source>
        <dbReference type="PROSITE" id="PS50113"/>
    </source>
</evidence>
<dbReference type="Pfam" id="PF01339">
    <property type="entry name" value="CheB_methylest"/>
    <property type="match status" value="1"/>
</dbReference>
<dbReference type="SUPFAM" id="SSF52738">
    <property type="entry name" value="Methylesterase CheB, C-terminal domain"/>
    <property type="match status" value="1"/>
</dbReference>
<proteinExistence type="predicted"/>
<dbReference type="Gene3D" id="3.40.50.180">
    <property type="entry name" value="Methylesterase CheB, C-terminal domain"/>
    <property type="match status" value="1"/>
</dbReference>
<dbReference type="CDD" id="cd00082">
    <property type="entry name" value="HisKA"/>
    <property type="match status" value="1"/>
</dbReference>
<evidence type="ECO:0000313" key="22">
    <source>
        <dbReference type="Proteomes" id="UP000430634"/>
    </source>
</evidence>
<dbReference type="EMBL" id="WNKZ01000047">
    <property type="protein sequence ID" value="MTV54281.1"/>
    <property type="molecule type" value="Genomic_DNA"/>
</dbReference>
<comment type="subcellular location">
    <subcellularLocation>
        <location evidence="3">Cell inner membrane</location>
        <topology evidence="3">Multi-pass membrane protein</topology>
    </subcellularLocation>
</comment>
<dbReference type="PROSITE" id="PS50109">
    <property type="entry name" value="HIS_KIN"/>
    <property type="match status" value="1"/>
</dbReference>
<dbReference type="PANTHER" id="PTHR24422:SF27">
    <property type="entry name" value="PROTEIN-GLUTAMATE O-METHYLTRANSFERASE"/>
    <property type="match status" value="1"/>
</dbReference>
<evidence type="ECO:0000256" key="4">
    <source>
        <dbReference type="ARBA" id="ARBA00022500"/>
    </source>
</evidence>
<dbReference type="SUPFAM" id="SSF55785">
    <property type="entry name" value="PYP-like sensor domain (PAS domain)"/>
    <property type="match status" value="3"/>
</dbReference>
<dbReference type="PANTHER" id="PTHR24422">
    <property type="entry name" value="CHEMOTAXIS PROTEIN METHYLTRANSFERASE"/>
    <property type="match status" value="1"/>
</dbReference>
<dbReference type="GO" id="GO:0005886">
    <property type="term" value="C:plasma membrane"/>
    <property type="evidence" value="ECO:0007669"/>
    <property type="project" value="UniProtKB-SubCell"/>
</dbReference>
<feature type="compositionally biased region" description="Basic and acidic residues" evidence="13">
    <location>
        <begin position="987"/>
        <end position="997"/>
    </location>
</feature>
<dbReference type="InterPro" id="IPR035965">
    <property type="entry name" value="PAS-like_dom_sf"/>
</dbReference>
<dbReference type="CDD" id="cd16434">
    <property type="entry name" value="CheB-CheR_fusion"/>
    <property type="match status" value="1"/>
</dbReference>
<keyword evidence="4 10" id="KW-0145">Chemotaxis</keyword>
<evidence type="ECO:0000259" key="19">
    <source>
        <dbReference type="PROSITE" id="PS50123"/>
    </source>
</evidence>
<dbReference type="PROSITE" id="PS50123">
    <property type="entry name" value="CHER"/>
    <property type="match status" value="1"/>
</dbReference>
<organism evidence="21 22">
    <name type="scientific">Pseudoduganella buxea</name>
    <dbReference type="NCBI Taxonomy" id="1949069"/>
    <lineage>
        <taxon>Bacteria</taxon>
        <taxon>Pseudomonadati</taxon>
        <taxon>Pseudomonadota</taxon>
        <taxon>Betaproteobacteria</taxon>
        <taxon>Burkholderiales</taxon>
        <taxon>Oxalobacteraceae</taxon>
        <taxon>Telluria group</taxon>
        <taxon>Pseudoduganella</taxon>
    </lineage>
</organism>
<dbReference type="Gene3D" id="1.10.287.130">
    <property type="match status" value="1"/>
</dbReference>
<dbReference type="InterPro" id="IPR036804">
    <property type="entry name" value="CheR_N_sf"/>
</dbReference>
<dbReference type="Gene3D" id="3.30.565.10">
    <property type="entry name" value="Histidine kinase-like ATPase, C-terminal domain"/>
    <property type="match status" value="1"/>
</dbReference>
<dbReference type="InterPro" id="IPR013767">
    <property type="entry name" value="PAS_fold"/>
</dbReference>
<dbReference type="SMART" id="SM00387">
    <property type="entry name" value="HATPase_c"/>
    <property type="match status" value="1"/>
</dbReference>
<evidence type="ECO:0000259" key="16">
    <source>
        <dbReference type="PROSITE" id="PS50112"/>
    </source>
</evidence>
<dbReference type="InterPro" id="IPR022641">
    <property type="entry name" value="CheR_N"/>
</dbReference>
<evidence type="ECO:0000256" key="9">
    <source>
        <dbReference type="ARBA" id="ARBA00022777"/>
    </source>
</evidence>
<dbReference type="SMART" id="SM00448">
    <property type="entry name" value="REC"/>
    <property type="match status" value="1"/>
</dbReference>
<dbReference type="InterPro" id="IPR011006">
    <property type="entry name" value="CheY-like_superfamily"/>
</dbReference>
<dbReference type="InterPro" id="IPR029063">
    <property type="entry name" value="SAM-dependent_MTases_sf"/>
</dbReference>
<dbReference type="Pfam" id="PF00512">
    <property type="entry name" value="HisKA"/>
    <property type="match status" value="1"/>
</dbReference>
<dbReference type="PROSITE" id="PS50122">
    <property type="entry name" value="CHEB"/>
    <property type="match status" value="1"/>
</dbReference>
<evidence type="ECO:0000313" key="20">
    <source>
        <dbReference type="EMBL" id="GGB87767.1"/>
    </source>
</evidence>
<dbReference type="PROSITE" id="PS50110">
    <property type="entry name" value="RESPONSE_REGULATORY"/>
    <property type="match status" value="1"/>
</dbReference>